<proteinExistence type="predicted"/>
<comment type="caution">
    <text evidence="1">The sequence shown here is derived from an EMBL/GenBank/DDBJ whole genome shotgun (WGS) entry which is preliminary data.</text>
</comment>
<accession>A0ABQ9IIF9</accession>
<keyword evidence="2" id="KW-1185">Reference proteome</keyword>
<protein>
    <submittedName>
        <fullName evidence="1">Uncharacterized protein</fullName>
    </submittedName>
</protein>
<dbReference type="Proteomes" id="UP001159363">
    <property type="component" value="Chromosome 1"/>
</dbReference>
<organism evidence="1 2">
    <name type="scientific">Dryococelus australis</name>
    <dbReference type="NCBI Taxonomy" id="614101"/>
    <lineage>
        <taxon>Eukaryota</taxon>
        <taxon>Metazoa</taxon>
        <taxon>Ecdysozoa</taxon>
        <taxon>Arthropoda</taxon>
        <taxon>Hexapoda</taxon>
        <taxon>Insecta</taxon>
        <taxon>Pterygota</taxon>
        <taxon>Neoptera</taxon>
        <taxon>Polyneoptera</taxon>
        <taxon>Phasmatodea</taxon>
        <taxon>Verophasmatodea</taxon>
        <taxon>Anareolatae</taxon>
        <taxon>Phasmatidae</taxon>
        <taxon>Eurycanthinae</taxon>
        <taxon>Dryococelus</taxon>
    </lineage>
</organism>
<name>A0ABQ9IIF9_9NEOP</name>
<dbReference type="EMBL" id="JARBHB010000001">
    <property type="protein sequence ID" value="KAJ8896490.1"/>
    <property type="molecule type" value="Genomic_DNA"/>
</dbReference>
<evidence type="ECO:0000313" key="1">
    <source>
        <dbReference type="EMBL" id="KAJ8896490.1"/>
    </source>
</evidence>
<evidence type="ECO:0000313" key="2">
    <source>
        <dbReference type="Proteomes" id="UP001159363"/>
    </source>
</evidence>
<reference evidence="1 2" key="1">
    <citation type="submission" date="2023-02" db="EMBL/GenBank/DDBJ databases">
        <title>LHISI_Scaffold_Assembly.</title>
        <authorList>
            <person name="Stuart O.P."/>
            <person name="Cleave R."/>
            <person name="Magrath M.J.L."/>
            <person name="Mikheyev A.S."/>
        </authorList>
    </citation>
    <scope>NUCLEOTIDE SEQUENCE [LARGE SCALE GENOMIC DNA]</scope>
    <source>
        <strain evidence="1">Daus_M_001</strain>
        <tissue evidence="1">Leg muscle</tissue>
    </source>
</reference>
<gene>
    <name evidence="1" type="ORF">PR048_001834</name>
</gene>
<sequence>MNFIWFASDRANVMMGKNHSLRSLLVQDIPNVFIMKNDLLIAGNILTKLNDPVTNFFFNFWISSFHSLKTSLKKCKQSPKICGLHKKISMVLKSIFEYFFDRSCLRNTPIENIDFQNPRNFVRI</sequence>